<feature type="transmembrane region" description="Helical" evidence="8">
    <location>
        <begin position="395"/>
        <end position="418"/>
    </location>
</feature>
<feature type="transmembrane region" description="Helical" evidence="8">
    <location>
        <begin position="192"/>
        <end position="213"/>
    </location>
</feature>
<evidence type="ECO:0000256" key="2">
    <source>
        <dbReference type="ARBA" id="ARBA00010992"/>
    </source>
</evidence>
<sequence length="553" mass="58446">MSHIGRAAAPAHGSGGDTIEESLLLAARSGGGARDSSTGAPCSLDSGITWACLASGVLMCLSPLQYGYHIAELNTPRGIITSCDKDAARWLALPLCLPMNDAMFSVATSMFAVGGLVGSLAAGWMAERWGRRGALTYNNAAFVVGPLLMAFAVSPAMLVAGRFVSGIGSGAAVVIAPLYLSEIAPVKLRGTLNLLNQLSIVLGILTTLTVGMLANKGPYWRVSVGFGLLLACLQLSAIAFAVESPRYLWQRNRRAEARNILRTLRQTTNVDAEVSGWQSARSSHHDGCSGVAGRRPQGLAGGDEESEIPSADFVDGMAPLADSIRGSAKPDDEDEVLELHSDHIPVTIFNIFRLAQYRKPWLLVLLLQFGQQLSGINTVFYFSSAVLEKMFSSHTSSILTVMIGVLNVLATASGALIVDRFGRRPLLFSSMAAMAVSVTLLGVGLGLKLNSLAVASLYLIVASFAPGYGPVPFLLGTEFFDVRAAGAGGSWALAANWLGTFIVAAAFLPLQSIIGEWVFAIFVVATVVCGAVFYRQIPETKGRTVEDIAKKFA</sequence>
<dbReference type="Pfam" id="PF00083">
    <property type="entry name" value="Sugar_tr"/>
    <property type="match status" value="2"/>
</dbReference>
<evidence type="ECO:0000256" key="4">
    <source>
        <dbReference type="ARBA" id="ARBA00022692"/>
    </source>
</evidence>
<dbReference type="AlphaFoldDB" id="A0A9W8ED73"/>
<protein>
    <recommendedName>
        <fullName evidence="9">Major facilitator superfamily (MFS) profile domain-containing protein</fullName>
    </recommendedName>
</protein>
<keyword evidence="11" id="KW-1185">Reference proteome</keyword>
<evidence type="ECO:0000259" key="9">
    <source>
        <dbReference type="PROSITE" id="PS50850"/>
    </source>
</evidence>
<feature type="domain" description="Major facilitator superfamily (MFS) profile" evidence="9">
    <location>
        <begin position="55"/>
        <end position="541"/>
    </location>
</feature>
<feature type="transmembrane region" description="Helical" evidence="8">
    <location>
        <begin position="159"/>
        <end position="180"/>
    </location>
</feature>
<dbReference type="InterPro" id="IPR020846">
    <property type="entry name" value="MFS_dom"/>
</dbReference>
<comment type="subcellular location">
    <subcellularLocation>
        <location evidence="1">Membrane</location>
        <topology evidence="1">Multi-pass membrane protein</topology>
    </subcellularLocation>
</comment>
<dbReference type="PANTHER" id="PTHR23503">
    <property type="entry name" value="SOLUTE CARRIER FAMILY 2"/>
    <property type="match status" value="1"/>
</dbReference>
<dbReference type="PROSITE" id="PS50850">
    <property type="entry name" value="MFS"/>
    <property type="match status" value="1"/>
</dbReference>
<evidence type="ECO:0000256" key="7">
    <source>
        <dbReference type="SAM" id="MobiDB-lite"/>
    </source>
</evidence>
<accession>A0A9W8ED73</accession>
<organism evidence="10 11">
    <name type="scientific">Coemansia thaxteri</name>
    <dbReference type="NCBI Taxonomy" id="2663907"/>
    <lineage>
        <taxon>Eukaryota</taxon>
        <taxon>Fungi</taxon>
        <taxon>Fungi incertae sedis</taxon>
        <taxon>Zoopagomycota</taxon>
        <taxon>Kickxellomycotina</taxon>
        <taxon>Kickxellomycetes</taxon>
        <taxon>Kickxellales</taxon>
        <taxon>Kickxellaceae</taxon>
        <taxon>Coemansia</taxon>
    </lineage>
</organism>
<feature type="transmembrane region" description="Helical" evidence="8">
    <location>
        <begin position="102"/>
        <end position="122"/>
    </location>
</feature>
<feature type="transmembrane region" description="Helical" evidence="8">
    <location>
        <begin position="425"/>
        <end position="447"/>
    </location>
</feature>
<comment type="caution">
    <text evidence="10">The sequence shown here is derived from an EMBL/GenBank/DDBJ whole genome shotgun (WGS) entry which is preliminary data.</text>
</comment>
<evidence type="ECO:0000256" key="8">
    <source>
        <dbReference type="SAM" id="Phobius"/>
    </source>
</evidence>
<evidence type="ECO:0000256" key="5">
    <source>
        <dbReference type="ARBA" id="ARBA00022989"/>
    </source>
</evidence>
<dbReference type="Proteomes" id="UP001150907">
    <property type="component" value="Unassembled WGS sequence"/>
</dbReference>
<dbReference type="InterPro" id="IPR005828">
    <property type="entry name" value="MFS_sugar_transport-like"/>
</dbReference>
<dbReference type="InterPro" id="IPR005829">
    <property type="entry name" value="Sugar_transporter_CS"/>
</dbReference>
<reference evidence="10" key="1">
    <citation type="submission" date="2022-07" db="EMBL/GenBank/DDBJ databases">
        <title>Phylogenomic reconstructions and comparative analyses of Kickxellomycotina fungi.</title>
        <authorList>
            <person name="Reynolds N.K."/>
            <person name="Stajich J.E."/>
            <person name="Barry K."/>
            <person name="Grigoriev I.V."/>
            <person name="Crous P."/>
            <person name="Smith M.E."/>
        </authorList>
    </citation>
    <scope>NUCLEOTIDE SEQUENCE</scope>
    <source>
        <strain evidence="10">IMI 214461</strain>
    </source>
</reference>
<proteinExistence type="inferred from homology"/>
<evidence type="ECO:0000313" key="11">
    <source>
        <dbReference type="Proteomes" id="UP001150907"/>
    </source>
</evidence>
<evidence type="ECO:0000256" key="6">
    <source>
        <dbReference type="ARBA" id="ARBA00023136"/>
    </source>
</evidence>
<gene>
    <name evidence="10" type="ORF">H4R26_004842</name>
</gene>
<feature type="transmembrane region" description="Helical" evidence="8">
    <location>
        <begin position="361"/>
        <end position="383"/>
    </location>
</feature>
<keyword evidence="6 8" id="KW-0472">Membrane</keyword>
<feature type="transmembrane region" description="Helical" evidence="8">
    <location>
        <begin position="487"/>
        <end position="508"/>
    </location>
</feature>
<dbReference type="InterPro" id="IPR003663">
    <property type="entry name" value="Sugar/inositol_transpt"/>
</dbReference>
<name>A0A9W8ED73_9FUNG</name>
<keyword evidence="3" id="KW-0813">Transport</keyword>
<dbReference type="PROSITE" id="PS00216">
    <property type="entry name" value="SUGAR_TRANSPORT_1"/>
    <property type="match status" value="1"/>
</dbReference>
<dbReference type="InterPro" id="IPR036259">
    <property type="entry name" value="MFS_trans_sf"/>
</dbReference>
<dbReference type="EMBL" id="JANBQF010000609">
    <property type="protein sequence ID" value="KAJ1999951.1"/>
    <property type="molecule type" value="Genomic_DNA"/>
</dbReference>
<dbReference type="PANTHER" id="PTHR23503:SF8">
    <property type="entry name" value="FACILITATED GLUCOSE TRANSPORTER PROTEIN 1"/>
    <property type="match status" value="1"/>
</dbReference>
<feature type="transmembrane region" description="Helical" evidence="8">
    <location>
        <begin position="514"/>
        <end position="534"/>
    </location>
</feature>
<dbReference type="SUPFAM" id="SSF103473">
    <property type="entry name" value="MFS general substrate transporter"/>
    <property type="match status" value="1"/>
</dbReference>
<dbReference type="GO" id="GO:0016020">
    <property type="term" value="C:membrane"/>
    <property type="evidence" value="ECO:0007669"/>
    <property type="project" value="UniProtKB-SubCell"/>
</dbReference>
<feature type="transmembrane region" description="Helical" evidence="8">
    <location>
        <begin position="219"/>
        <end position="242"/>
    </location>
</feature>
<feature type="transmembrane region" description="Helical" evidence="8">
    <location>
        <begin position="453"/>
        <end position="475"/>
    </location>
</feature>
<keyword evidence="4 8" id="KW-0812">Transmembrane</keyword>
<dbReference type="Gene3D" id="1.20.1250.20">
    <property type="entry name" value="MFS general substrate transporter like domains"/>
    <property type="match status" value="2"/>
</dbReference>
<dbReference type="InterPro" id="IPR045263">
    <property type="entry name" value="GLUT"/>
</dbReference>
<feature type="region of interest" description="Disordered" evidence="7">
    <location>
        <begin position="281"/>
        <end position="305"/>
    </location>
</feature>
<keyword evidence="5 8" id="KW-1133">Transmembrane helix</keyword>
<evidence type="ECO:0000256" key="1">
    <source>
        <dbReference type="ARBA" id="ARBA00004141"/>
    </source>
</evidence>
<dbReference type="GO" id="GO:0015149">
    <property type="term" value="F:hexose transmembrane transporter activity"/>
    <property type="evidence" value="ECO:0007669"/>
    <property type="project" value="TreeGrafter"/>
</dbReference>
<comment type="similarity">
    <text evidence="2">Belongs to the major facilitator superfamily. Sugar transporter (TC 2.A.1.1) family.</text>
</comment>
<dbReference type="PROSITE" id="PS00217">
    <property type="entry name" value="SUGAR_TRANSPORT_2"/>
    <property type="match status" value="1"/>
</dbReference>
<dbReference type="PRINTS" id="PR00171">
    <property type="entry name" value="SUGRTRNSPORT"/>
</dbReference>
<feature type="transmembrane region" description="Helical" evidence="8">
    <location>
        <begin position="134"/>
        <end position="153"/>
    </location>
</feature>
<dbReference type="OrthoDB" id="4540492at2759"/>
<evidence type="ECO:0000256" key="3">
    <source>
        <dbReference type="ARBA" id="ARBA00022448"/>
    </source>
</evidence>
<evidence type="ECO:0000313" key="10">
    <source>
        <dbReference type="EMBL" id="KAJ1999951.1"/>
    </source>
</evidence>